<feature type="region of interest" description="Disordered" evidence="1">
    <location>
        <begin position="256"/>
        <end position="344"/>
    </location>
</feature>
<feature type="compositionally biased region" description="Polar residues" evidence="1">
    <location>
        <begin position="460"/>
        <end position="469"/>
    </location>
</feature>
<feature type="compositionally biased region" description="Low complexity" evidence="1">
    <location>
        <begin position="292"/>
        <end position="302"/>
    </location>
</feature>
<organism evidence="4 5">
    <name type="scientific">Geosmithia morbida</name>
    <dbReference type="NCBI Taxonomy" id="1094350"/>
    <lineage>
        <taxon>Eukaryota</taxon>
        <taxon>Fungi</taxon>
        <taxon>Dikarya</taxon>
        <taxon>Ascomycota</taxon>
        <taxon>Pezizomycotina</taxon>
        <taxon>Sordariomycetes</taxon>
        <taxon>Hypocreomycetidae</taxon>
        <taxon>Hypocreales</taxon>
        <taxon>Bionectriaceae</taxon>
        <taxon>Geosmithia</taxon>
    </lineage>
</organism>
<feature type="region of interest" description="Disordered" evidence="1">
    <location>
        <begin position="356"/>
        <end position="393"/>
    </location>
</feature>
<name>A0A9P4YRE9_9HYPO</name>
<sequence>MKEPIFLLAAALLSTAHGLLATSGSSCEALCRDGASASTTNTSEIVCEDKKFSNTEQGLKFKNCISCLQDSKESSGSYADVYAYLYNLRYAFDVCLYSYPAISPGGFLNTPCNIDSTCGDLEKGLRTSLDPQTENQYDYCEEDGGLANNGSYTNCLQCLRATPNQQYFSNFLVALKAGCEQKPIAGNLTSTSGDLFSTEWNTILDPADDVRNKPKGAGSSTLTTGAIVGIVAGIVLAIIGVGTVVFMRCRRRRNANREKIETPSPLTPGGPGYITNSRNAGAGAGAGGGRNSSVKMSESMSSYRTRQQMGHKRAHTTDSPFYRRDDDGGLGLGYQQDSRKPRGLQRHQALLAYAPRARDQQQQQPPMPSGSISYPLRAYDPSSSSNNSLDSSHRLALSDDTRPLVTHHARSFSQPAPPAIVITAATLPIPPPPPPPKSKSRIPALIMPSLSRAKGPKTYTPPTRGTATMPNMPREPDADISVPHMDLRGSRS</sequence>
<evidence type="ECO:0008006" key="6">
    <source>
        <dbReference type="Google" id="ProtNLM"/>
    </source>
</evidence>
<keyword evidence="2" id="KW-0472">Membrane</keyword>
<feature type="signal peptide" evidence="3">
    <location>
        <begin position="1"/>
        <end position="21"/>
    </location>
</feature>
<evidence type="ECO:0000256" key="2">
    <source>
        <dbReference type="SAM" id="Phobius"/>
    </source>
</evidence>
<dbReference type="AlphaFoldDB" id="A0A9P4YRE9"/>
<dbReference type="GeneID" id="55970791"/>
<gene>
    <name evidence="4" type="ORF">GMORB2_4563</name>
</gene>
<keyword evidence="2" id="KW-0812">Transmembrane</keyword>
<feature type="transmembrane region" description="Helical" evidence="2">
    <location>
        <begin position="222"/>
        <end position="247"/>
    </location>
</feature>
<dbReference type="PROSITE" id="PS51257">
    <property type="entry name" value="PROKAR_LIPOPROTEIN"/>
    <property type="match status" value="1"/>
</dbReference>
<dbReference type="RefSeq" id="XP_035318306.1">
    <property type="nucleotide sequence ID" value="XM_035466537.1"/>
</dbReference>
<feature type="compositionally biased region" description="Pro residues" evidence="1">
    <location>
        <begin position="428"/>
        <end position="437"/>
    </location>
</feature>
<evidence type="ECO:0000313" key="5">
    <source>
        <dbReference type="Proteomes" id="UP000749293"/>
    </source>
</evidence>
<evidence type="ECO:0000256" key="1">
    <source>
        <dbReference type="SAM" id="MobiDB-lite"/>
    </source>
</evidence>
<keyword evidence="5" id="KW-1185">Reference proteome</keyword>
<proteinExistence type="predicted"/>
<keyword evidence="2" id="KW-1133">Transmembrane helix</keyword>
<feature type="chain" id="PRO_5040303459" description="LPXTG-domain-containing protein" evidence="3">
    <location>
        <begin position="22"/>
        <end position="492"/>
    </location>
</feature>
<evidence type="ECO:0000313" key="4">
    <source>
        <dbReference type="EMBL" id="KAF4119654.1"/>
    </source>
</evidence>
<dbReference type="EMBL" id="JAANYQ010000022">
    <property type="protein sequence ID" value="KAF4119654.1"/>
    <property type="molecule type" value="Genomic_DNA"/>
</dbReference>
<reference evidence="4" key="1">
    <citation type="submission" date="2020-03" db="EMBL/GenBank/DDBJ databases">
        <title>Site-based positive gene gene selection in Geosmithia morbida across the United States reveals a broad range of putative effectors and factors for local host and environmental adapation.</title>
        <authorList>
            <person name="Onufrak A."/>
            <person name="Murdoch R.W."/>
            <person name="Gazis R."/>
            <person name="Huff M."/>
            <person name="Staton M."/>
            <person name="Klingeman W."/>
            <person name="Hadziabdic D."/>
        </authorList>
    </citation>
    <scope>NUCLEOTIDE SEQUENCE</scope>
    <source>
        <strain evidence="4">1262</strain>
    </source>
</reference>
<evidence type="ECO:0000256" key="3">
    <source>
        <dbReference type="SAM" id="SignalP"/>
    </source>
</evidence>
<dbReference type="OrthoDB" id="5426678at2759"/>
<protein>
    <recommendedName>
        <fullName evidence="6">LPXTG-domain-containing protein</fullName>
    </recommendedName>
</protein>
<feature type="region of interest" description="Disordered" evidence="1">
    <location>
        <begin position="428"/>
        <end position="492"/>
    </location>
</feature>
<accession>A0A9P4YRE9</accession>
<comment type="caution">
    <text evidence="4">The sequence shown here is derived from an EMBL/GenBank/DDBJ whole genome shotgun (WGS) entry which is preliminary data.</text>
</comment>
<dbReference type="Proteomes" id="UP000749293">
    <property type="component" value="Unassembled WGS sequence"/>
</dbReference>
<keyword evidence="3" id="KW-0732">Signal</keyword>